<dbReference type="CDD" id="cd00515">
    <property type="entry name" value="HAM1"/>
    <property type="match status" value="1"/>
</dbReference>
<dbReference type="PANTHER" id="PTHR11067:SF9">
    <property type="entry name" value="INOSINE TRIPHOSPHATE PYROPHOSPHATASE"/>
    <property type="match status" value="1"/>
</dbReference>
<dbReference type="Proteomes" id="UP000886076">
    <property type="component" value="Unassembled WGS sequence"/>
</dbReference>
<dbReference type="NCBIfam" id="TIGR00042">
    <property type="entry name" value="RdgB/HAM1 family non-canonical purine NTP pyrophosphatase"/>
    <property type="match status" value="1"/>
</dbReference>
<evidence type="ECO:0000256" key="3">
    <source>
        <dbReference type="RuleBase" id="RU003781"/>
    </source>
</evidence>
<keyword evidence="2 3" id="KW-0378">Hydrolase</keyword>
<dbReference type="EMBL" id="DSFH01000036">
    <property type="protein sequence ID" value="HEW63829.1"/>
    <property type="molecule type" value="Genomic_DNA"/>
</dbReference>
<reference evidence="5" key="2">
    <citation type="submission" date="2020-10" db="EMBL/GenBank/DDBJ databases">
        <title>Fervidococcus fontis strain 3639Fd - the first crenarchaeon capable of growth on lipids.</title>
        <authorList>
            <person name="Kochetkova T.V."/>
            <person name="Elcheninov A.G."/>
            <person name="Toschakov S.V."/>
            <person name="Kublanov I.V."/>
        </authorList>
    </citation>
    <scope>NUCLEOTIDE SEQUENCE</scope>
    <source>
        <strain evidence="5">3639Fd</strain>
    </source>
</reference>
<dbReference type="GO" id="GO:0005737">
    <property type="term" value="C:cytoplasm"/>
    <property type="evidence" value="ECO:0007669"/>
    <property type="project" value="TreeGrafter"/>
</dbReference>
<dbReference type="PANTHER" id="PTHR11067">
    <property type="entry name" value="INOSINE TRIPHOSPHATE PYROPHOSPHATASE/HAM1 PROTEIN"/>
    <property type="match status" value="1"/>
</dbReference>
<dbReference type="OMA" id="YDPIFQP"/>
<comment type="caution">
    <text evidence="4">The sequence shown here is derived from an EMBL/GenBank/DDBJ whole genome shotgun (WGS) entry which is preliminary data.</text>
</comment>
<dbReference type="GO" id="GO:0009143">
    <property type="term" value="P:nucleoside triphosphate catabolic process"/>
    <property type="evidence" value="ECO:0007669"/>
    <property type="project" value="InterPro"/>
</dbReference>
<evidence type="ECO:0000313" key="4">
    <source>
        <dbReference type="EMBL" id="HEW63829.1"/>
    </source>
</evidence>
<comment type="similarity">
    <text evidence="1 3">Belongs to the HAM1 NTPase family.</text>
</comment>
<dbReference type="Pfam" id="PF01725">
    <property type="entry name" value="Ham1p_like"/>
    <property type="match status" value="1"/>
</dbReference>
<proteinExistence type="inferred from homology"/>
<gene>
    <name evidence="4" type="primary">rdgB</name>
    <name evidence="4" type="ORF">ENO39_02050</name>
    <name evidence="5" type="ORF">IOK49_01165</name>
</gene>
<dbReference type="EMBL" id="JADEZV010000001">
    <property type="protein sequence ID" value="MBE9390695.1"/>
    <property type="molecule type" value="Genomic_DNA"/>
</dbReference>
<reference evidence="4" key="1">
    <citation type="journal article" date="2020" name="mSystems">
        <title>Genome- and Community-Level Interaction Insights into Carbon Utilization and Element Cycling Functions of Hydrothermarchaeota in Hydrothermal Sediment.</title>
        <authorList>
            <person name="Zhou Z."/>
            <person name="Liu Y."/>
            <person name="Xu W."/>
            <person name="Pan J."/>
            <person name="Luo Z.H."/>
            <person name="Li M."/>
        </authorList>
    </citation>
    <scope>NUCLEOTIDE SEQUENCE [LARGE SCALE GENOMIC DNA]</scope>
    <source>
        <strain evidence="4">SpSt-1261</strain>
    </source>
</reference>
<dbReference type="SUPFAM" id="SSF52972">
    <property type="entry name" value="ITPase-like"/>
    <property type="match status" value="1"/>
</dbReference>
<dbReference type="InterPro" id="IPR002637">
    <property type="entry name" value="RdgB/HAM1"/>
</dbReference>
<dbReference type="InterPro" id="IPR029001">
    <property type="entry name" value="ITPase-like_fam"/>
</dbReference>
<accession>A0A7C2ZAH3</accession>
<dbReference type="GO" id="GO:0047429">
    <property type="term" value="F:nucleoside triphosphate diphosphatase activity"/>
    <property type="evidence" value="ECO:0007669"/>
    <property type="project" value="InterPro"/>
</dbReference>
<evidence type="ECO:0000256" key="2">
    <source>
        <dbReference type="ARBA" id="ARBA00022801"/>
    </source>
</evidence>
<evidence type="ECO:0000256" key="1">
    <source>
        <dbReference type="ARBA" id="ARBA00008023"/>
    </source>
</evidence>
<protein>
    <submittedName>
        <fullName evidence="4">RdgB/HAM1 family non-canonical purine NTP pyrophosphatase</fullName>
    </submittedName>
</protein>
<sequence length="174" mass="19787">MEISKILKAYGIHVEHLEREKVEIQAESVEEIALFAGENLFLKEKKPILVDDTGLYIEALNGFPGPYAEYFLKTVGLDGLLELLKNSENRKACFKTAICFCYYDIKKIFVGELCGEIGMEKKGYFGFGYDPVFVPNGYSKTLAEMSIEEKNKISHRGIAARKFAEWFTTETLPF</sequence>
<organism evidence="4">
    <name type="scientific">Fervidicoccus fontis</name>
    <dbReference type="NCBI Taxonomy" id="683846"/>
    <lineage>
        <taxon>Archaea</taxon>
        <taxon>Thermoproteota</taxon>
        <taxon>Thermoprotei</taxon>
        <taxon>Fervidicoccales</taxon>
        <taxon>Fervidicoccaceae</taxon>
        <taxon>Fervidicoccus</taxon>
    </lineage>
</organism>
<dbReference type="Proteomes" id="UP000652307">
    <property type="component" value="Unassembled WGS sequence"/>
</dbReference>
<dbReference type="Gene3D" id="3.90.950.10">
    <property type="match status" value="1"/>
</dbReference>
<name>A0A7C2ZAH3_9CREN</name>
<evidence type="ECO:0000313" key="5">
    <source>
        <dbReference type="EMBL" id="MBE9390695.1"/>
    </source>
</evidence>
<dbReference type="AlphaFoldDB" id="A0A7C2ZAH3"/>